<dbReference type="OMA" id="CTITKEY"/>
<evidence type="ECO:0000259" key="2">
    <source>
        <dbReference type="Pfam" id="PF26175"/>
    </source>
</evidence>
<keyword evidence="4" id="KW-1185">Reference proteome</keyword>
<dbReference type="PANTHER" id="PTHR47718:SF9">
    <property type="entry name" value="PROTEIN FAR1-RELATED SEQUENCE"/>
    <property type="match status" value="1"/>
</dbReference>
<name>A0A151TAG0_CAJCA</name>
<proteinExistence type="predicted"/>
<protein>
    <submittedName>
        <fullName evidence="3">Protein FAR1-RELATED SEQUENCE 11</fullName>
    </submittedName>
</protein>
<organism evidence="3 4">
    <name type="scientific">Cajanus cajan</name>
    <name type="common">Pigeon pea</name>
    <name type="synonym">Cajanus indicus</name>
    <dbReference type="NCBI Taxonomy" id="3821"/>
    <lineage>
        <taxon>Eukaryota</taxon>
        <taxon>Viridiplantae</taxon>
        <taxon>Streptophyta</taxon>
        <taxon>Embryophyta</taxon>
        <taxon>Tracheophyta</taxon>
        <taxon>Spermatophyta</taxon>
        <taxon>Magnoliopsida</taxon>
        <taxon>eudicotyledons</taxon>
        <taxon>Gunneridae</taxon>
        <taxon>Pentapetalae</taxon>
        <taxon>rosids</taxon>
        <taxon>fabids</taxon>
        <taxon>Fabales</taxon>
        <taxon>Fabaceae</taxon>
        <taxon>Papilionoideae</taxon>
        <taxon>50 kb inversion clade</taxon>
        <taxon>NPAAA clade</taxon>
        <taxon>indigoferoid/millettioid clade</taxon>
        <taxon>Phaseoleae</taxon>
        <taxon>Cajanus</taxon>
    </lineage>
</organism>
<dbReference type="PANTHER" id="PTHR47718">
    <property type="entry name" value="OS01G0519700 PROTEIN"/>
    <property type="match status" value="1"/>
</dbReference>
<sequence length="330" mass="39445">MRTKLKKYVDIFPNESHLVEFIAEHNHELLSEEEAYFLLSHCTITKEYENRILLLKDAGLRVPQIMRVMESEKNVKHGYLSFIPKDVYNLLIYISSERKNDANDLLHYYQVEKEENCNFQYSYKFDRDRKLEHIFWSPTHCFDWYQKFGDVAFDTTYKINAYDKPFGNFVGIDNQGRTILFGCALLRNETTNAFSWLMKVFMPLKSPKTILTDQQEMPLTKHAFCMWHITSKFSGWFTALLCKQYSQLCASFYQLYKVDTQEEFENQWPQVIEKFNMQNNKHVLGLYGIRRYWVPAYLHDYFFAEMTTIGRSESINTFVKQFRNSHVCLS</sequence>
<dbReference type="InterPro" id="IPR018289">
    <property type="entry name" value="MULE_transposase_dom"/>
</dbReference>
<feature type="domain" description="FAR1-related sequence 11-like HTH-like" evidence="2">
    <location>
        <begin position="43"/>
        <end position="92"/>
    </location>
</feature>
<dbReference type="Pfam" id="PF26175">
    <property type="entry name" value="HTH_FAR1"/>
    <property type="match status" value="1"/>
</dbReference>
<evidence type="ECO:0000313" key="4">
    <source>
        <dbReference type="Proteomes" id="UP000075243"/>
    </source>
</evidence>
<gene>
    <name evidence="3" type="ORF">KK1_018603</name>
</gene>
<dbReference type="STRING" id="3821.A0A151TAG0"/>
<reference evidence="3 4" key="1">
    <citation type="journal article" date="2012" name="Nat. Biotechnol.">
        <title>Draft genome sequence of pigeonpea (Cajanus cajan), an orphan legume crop of resource-poor farmers.</title>
        <authorList>
            <person name="Varshney R.K."/>
            <person name="Chen W."/>
            <person name="Li Y."/>
            <person name="Bharti A.K."/>
            <person name="Saxena R.K."/>
            <person name="Schlueter J.A."/>
            <person name="Donoghue M.T."/>
            <person name="Azam S."/>
            <person name="Fan G."/>
            <person name="Whaley A.M."/>
            <person name="Farmer A.D."/>
            <person name="Sheridan J."/>
            <person name="Iwata A."/>
            <person name="Tuteja R."/>
            <person name="Penmetsa R.V."/>
            <person name="Wu W."/>
            <person name="Upadhyaya H.D."/>
            <person name="Yang S.P."/>
            <person name="Shah T."/>
            <person name="Saxena K.B."/>
            <person name="Michael T."/>
            <person name="McCombie W.R."/>
            <person name="Yang B."/>
            <person name="Zhang G."/>
            <person name="Yang H."/>
            <person name="Wang J."/>
            <person name="Spillane C."/>
            <person name="Cook D.R."/>
            <person name="May G.D."/>
            <person name="Xu X."/>
            <person name="Jackson S.A."/>
        </authorList>
    </citation>
    <scope>NUCLEOTIDE SEQUENCE [LARGE SCALE GENOMIC DNA]</scope>
    <source>
        <strain evidence="4">cv. Asha</strain>
    </source>
</reference>
<evidence type="ECO:0000259" key="1">
    <source>
        <dbReference type="Pfam" id="PF10551"/>
    </source>
</evidence>
<dbReference type="EMBL" id="CM003609">
    <property type="protein sequence ID" value="KYP64016.1"/>
    <property type="molecule type" value="Genomic_DNA"/>
</dbReference>
<dbReference type="AlphaFoldDB" id="A0A151TAG0"/>
<dbReference type="Proteomes" id="UP000075243">
    <property type="component" value="Chromosome 7"/>
</dbReference>
<dbReference type="InterPro" id="IPR058778">
    <property type="entry name" value="HTH_FAR1-11-like"/>
</dbReference>
<feature type="domain" description="MULE transposase" evidence="1">
    <location>
        <begin position="152"/>
        <end position="231"/>
    </location>
</feature>
<evidence type="ECO:0000313" key="3">
    <source>
        <dbReference type="EMBL" id="KYP64016.1"/>
    </source>
</evidence>
<dbReference type="Gramene" id="C.cajan_18072.t">
    <property type="protein sequence ID" value="C.cajan_18072.t"/>
    <property type="gene ID" value="C.cajan_18072"/>
</dbReference>
<accession>A0A151TAG0</accession>
<dbReference type="Pfam" id="PF10551">
    <property type="entry name" value="MULE"/>
    <property type="match status" value="1"/>
</dbReference>